<feature type="non-terminal residue" evidence="1">
    <location>
        <position position="1"/>
    </location>
</feature>
<proteinExistence type="predicted"/>
<evidence type="ECO:0000313" key="1">
    <source>
        <dbReference type="EMBL" id="KKK50297.1"/>
    </source>
</evidence>
<organism evidence="1">
    <name type="scientific">marine sediment metagenome</name>
    <dbReference type="NCBI Taxonomy" id="412755"/>
    <lineage>
        <taxon>unclassified sequences</taxon>
        <taxon>metagenomes</taxon>
        <taxon>ecological metagenomes</taxon>
    </lineage>
</organism>
<name>A0A0F8W0U4_9ZZZZ</name>
<dbReference type="AlphaFoldDB" id="A0A0F8W0U4"/>
<protein>
    <submittedName>
        <fullName evidence="1">Uncharacterized protein</fullName>
    </submittedName>
</protein>
<sequence>QSITDVQSRTEWLLIHLPDSRNFTENEFLFCYWRRWEGFSTEAYDPRILTSHETISRCKRKLVEKNPQYKANNNVNRAKQLKEEAFREWSKS</sequence>
<reference evidence="1" key="1">
    <citation type="journal article" date="2015" name="Nature">
        <title>Complex archaea that bridge the gap between prokaryotes and eukaryotes.</title>
        <authorList>
            <person name="Spang A."/>
            <person name="Saw J.H."/>
            <person name="Jorgensen S.L."/>
            <person name="Zaremba-Niedzwiedzka K."/>
            <person name="Martijn J."/>
            <person name="Lind A.E."/>
            <person name="van Eijk R."/>
            <person name="Schleper C."/>
            <person name="Guy L."/>
            <person name="Ettema T.J."/>
        </authorList>
    </citation>
    <scope>NUCLEOTIDE SEQUENCE</scope>
</reference>
<comment type="caution">
    <text evidence="1">The sequence shown here is derived from an EMBL/GenBank/DDBJ whole genome shotgun (WGS) entry which is preliminary data.</text>
</comment>
<gene>
    <name evidence="1" type="ORF">LCGC14_3126450</name>
</gene>
<dbReference type="EMBL" id="LAZR01068092">
    <property type="protein sequence ID" value="KKK50297.1"/>
    <property type="molecule type" value="Genomic_DNA"/>
</dbReference>
<accession>A0A0F8W0U4</accession>